<feature type="domain" description="SCP" evidence="1">
    <location>
        <begin position="34"/>
        <end position="173"/>
    </location>
</feature>
<dbReference type="Pfam" id="PF00188">
    <property type="entry name" value="CAP"/>
    <property type="match status" value="1"/>
</dbReference>
<dbReference type="PRINTS" id="PR00837">
    <property type="entry name" value="V5TPXLIKE"/>
</dbReference>
<dbReference type="STRING" id="13690.AX777_12510"/>
<dbReference type="InterPro" id="IPR001283">
    <property type="entry name" value="CRISP-related"/>
</dbReference>
<evidence type="ECO:0000313" key="2">
    <source>
        <dbReference type="EMBL" id="KEZ20048.1"/>
    </source>
</evidence>
<accession>A0A084EQ06</accession>
<name>A0A084EQ06_SPHYA</name>
<dbReference type="PROSITE" id="PS51257">
    <property type="entry name" value="PROKAR_LIPOPROTEIN"/>
    <property type="match status" value="1"/>
</dbReference>
<sequence length="177" mass="19546">MMLRLAMRRTVHWSAIFLLACIARPVLAQGRLDNFDQRILAAHNAERALIGVPSLSWSPALAADAARWGANLQTLSYLEHDGALDAEGENLWRGSKDAYTPEDMVTMWIDEKAAFKNGLFEDVSTSGQWEDVGHYTQVIWRGTAQVGCALVTVASGEDEVLVCRYLDGGNVMGQKTY</sequence>
<dbReference type="SUPFAM" id="SSF55797">
    <property type="entry name" value="PR-1-like"/>
    <property type="match status" value="1"/>
</dbReference>
<protein>
    <submittedName>
        <fullName evidence="2">SCP-like extracellular</fullName>
    </submittedName>
</protein>
<dbReference type="InterPro" id="IPR018244">
    <property type="entry name" value="Allrgn_V5/Tpx1_CS"/>
</dbReference>
<dbReference type="InterPro" id="IPR014044">
    <property type="entry name" value="CAP_dom"/>
</dbReference>
<reference evidence="2 3" key="1">
    <citation type="submission" date="2014-03" db="EMBL/GenBank/DDBJ databases">
        <title>Genome sequence of Sphingobium yanoikuyae B1.</title>
        <authorList>
            <person name="Gan H.M."/>
            <person name="Gan H.Y."/>
            <person name="Savka M.A."/>
        </authorList>
    </citation>
    <scope>NUCLEOTIDE SEQUENCE [LARGE SCALE GENOMIC DNA]</scope>
    <source>
        <strain evidence="2 3">B1</strain>
    </source>
</reference>
<comment type="caution">
    <text evidence="2">The sequence shown here is derived from an EMBL/GenBank/DDBJ whole genome shotgun (WGS) entry which is preliminary data.</text>
</comment>
<gene>
    <name evidence="2" type="ORF">CP98_01252</name>
</gene>
<evidence type="ECO:0000259" key="1">
    <source>
        <dbReference type="SMART" id="SM00198"/>
    </source>
</evidence>
<dbReference type="Proteomes" id="UP000028534">
    <property type="component" value="Unassembled WGS sequence"/>
</dbReference>
<dbReference type="RefSeq" id="WP_252364923.1">
    <property type="nucleotide sequence ID" value="NZ_JGVR01000005.1"/>
</dbReference>
<dbReference type="PATRIC" id="fig|13690.10.peg.1292"/>
<dbReference type="eggNOG" id="COG2340">
    <property type="taxonomic scope" value="Bacteria"/>
</dbReference>
<dbReference type="InterPro" id="IPR035940">
    <property type="entry name" value="CAP_sf"/>
</dbReference>
<proteinExistence type="predicted"/>
<dbReference type="SMART" id="SM00198">
    <property type="entry name" value="SCP"/>
    <property type="match status" value="1"/>
</dbReference>
<dbReference type="GO" id="GO:0005576">
    <property type="term" value="C:extracellular region"/>
    <property type="evidence" value="ECO:0007669"/>
    <property type="project" value="InterPro"/>
</dbReference>
<dbReference type="EMBL" id="JGVR01000005">
    <property type="protein sequence ID" value="KEZ20048.1"/>
    <property type="molecule type" value="Genomic_DNA"/>
</dbReference>
<dbReference type="PANTHER" id="PTHR10334">
    <property type="entry name" value="CYSTEINE-RICH SECRETORY PROTEIN-RELATED"/>
    <property type="match status" value="1"/>
</dbReference>
<dbReference type="PROSITE" id="PS01009">
    <property type="entry name" value="CRISP_1"/>
    <property type="match status" value="1"/>
</dbReference>
<evidence type="ECO:0000313" key="3">
    <source>
        <dbReference type="Proteomes" id="UP000028534"/>
    </source>
</evidence>
<dbReference type="Gene3D" id="3.40.33.10">
    <property type="entry name" value="CAP"/>
    <property type="match status" value="1"/>
</dbReference>
<dbReference type="AlphaFoldDB" id="A0A084EQ06"/>
<organism evidence="2 3">
    <name type="scientific">Sphingobium yanoikuyae</name>
    <name type="common">Sphingomonas yanoikuyae</name>
    <dbReference type="NCBI Taxonomy" id="13690"/>
    <lineage>
        <taxon>Bacteria</taxon>
        <taxon>Pseudomonadati</taxon>
        <taxon>Pseudomonadota</taxon>
        <taxon>Alphaproteobacteria</taxon>
        <taxon>Sphingomonadales</taxon>
        <taxon>Sphingomonadaceae</taxon>
        <taxon>Sphingobium</taxon>
    </lineage>
</organism>